<dbReference type="Gene3D" id="1.25.40.10">
    <property type="entry name" value="Tetratricopeptide repeat domain"/>
    <property type="match status" value="2"/>
</dbReference>
<evidence type="ECO:0000256" key="1">
    <source>
        <dbReference type="ARBA" id="ARBA00004123"/>
    </source>
</evidence>
<dbReference type="InterPro" id="IPR003107">
    <property type="entry name" value="HAT"/>
</dbReference>
<dbReference type="PANTHER" id="PTHR17204:SF5">
    <property type="entry name" value="PRE-MRNA-PROCESSING FACTOR 39"/>
    <property type="match status" value="1"/>
</dbReference>
<evidence type="ECO:0000256" key="5">
    <source>
        <dbReference type="ARBA" id="ARBA00023242"/>
    </source>
</evidence>
<dbReference type="SUPFAM" id="SSF48452">
    <property type="entry name" value="TPR-like"/>
    <property type="match status" value="2"/>
</dbReference>
<dbReference type="GO" id="GO:0005685">
    <property type="term" value="C:U1 snRNP"/>
    <property type="evidence" value="ECO:0007669"/>
    <property type="project" value="TreeGrafter"/>
</dbReference>
<evidence type="ECO:0000256" key="2">
    <source>
        <dbReference type="ARBA" id="ARBA00022664"/>
    </source>
</evidence>
<evidence type="ECO:0000256" key="7">
    <source>
        <dbReference type="SAM" id="MobiDB-lite"/>
    </source>
</evidence>
<protein>
    <submittedName>
        <fullName evidence="8">(California timema) hypothetical protein</fullName>
    </submittedName>
</protein>
<sequence length="747" mass="85645">MNVDVLSEGVADSTTKSKKKSEAQKRKLAEGDTYDPSSPTSENSCDESPAAKRAAVSSGGSDVKSKPVKARKALPELDKYWKAVKEDSSDFTGWTYLLQYVDQENDLEAAREAYDAFLSHYPYCYGYWRKYADYEKRKGNKEKCEEVFERGLKAIPLSVDLWIHYLNYCKAAYADNEDHLRTQFEKAISACGMEFRHEVALRVSHSSLMSSDRMKPGSDRLWESFIKWETEGKRLQNITAIYDRLLATPTQGYTNHFDNFQEHISNNPPQKVLSVDEFLTQRREVLQLLKQYDTEEAAPGEDVDAPPGEEPEEQPSSKTDEETTALRERIISLRRKVHKATTTAVADRWNFEEGIKRPYFHVKPLERCQLKNWKEYLDFEIEHGDHDRVLILFERCLIACALYEEFWIKFVHYLESKTEMDDKIRDVYERACTIHHPKKPSLHLHWAVYEESHKNYDKASDILTNLEKVVPNMLQVAYRLINLERRRGNFERVCELYEHYITNSKNKVIANNLAIKYARFNWKVKGDIETSVSILNKAVEKDKVILVSHSLFLYQQQIPGSILSCWSLVFSLKNAATVSEIIWAINVQKAHDEFQRFCKNAKDRKKKLMEAESKPVVETPSKKSKGSTSGNESGAHAGSHTAVTPSQQPPQPQSGTQPSTAAGQYPPPNYQGSSSSYTQSSTQGGYQGQYPQSTGTQQQPPAPYNQTPYNQQYSQSGDPNYANYQNWGYSQTGYGGYNQGWGNYNYY</sequence>
<dbReference type="GO" id="GO:0000395">
    <property type="term" value="P:mRNA 5'-splice site recognition"/>
    <property type="evidence" value="ECO:0007669"/>
    <property type="project" value="TreeGrafter"/>
</dbReference>
<evidence type="ECO:0000256" key="4">
    <source>
        <dbReference type="ARBA" id="ARBA00023187"/>
    </source>
</evidence>
<keyword evidence="4" id="KW-0508">mRNA splicing</keyword>
<dbReference type="GO" id="GO:0000243">
    <property type="term" value="C:commitment complex"/>
    <property type="evidence" value="ECO:0007669"/>
    <property type="project" value="TreeGrafter"/>
</dbReference>
<feature type="region of interest" description="Disordered" evidence="7">
    <location>
        <begin position="608"/>
        <end position="737"/>
    </location>
</feature>
<name>A0A7R9IYW2_TIMCA</name>
<feature type="compositionally biased region" description="Low complexity" evidence="7">
    <location>
        <begin position="670"/>
        <end position="699"/>
    </location>
</feature>
<gene>
    <name evidence="8" type="ORF">TCMB3V08_LOCUS2257</name>
</gene>
<accession>A0A7R9IYW2</accession>
<feature type="region of interest" description="Disordered" evidence="7">
    <location>
        <begin position="290"/>
        <end position="324"/>
    </location>
</feature>
<keyword evidence="3" id="KW-0677">Repeat</keyword>
<proteinExistence type="inferred from homology"/>
<feature type="compositionally biased region" description="Polar residues" evidence="7">
    <location>
        <begin position="704"/>
        <end position="732"/>
    </location>
</feature>
<dbReference type="Pfam" id="PF23240">
    <property type="entry name" value="HAT_PRP39_N"/>
    <property type="match status" value="1"/>
</dbReference>
<dbReference type="AlphaFoldDB" id="A0A7R9IYW2"/>
<dbReference type="PANTHER" id="PTHR17204">
    <property type="entry name" value="PRE-MRNA PROCESSING PROTEIN PRP39-RELATED"/>
    <property type="match status" value="1"/>
</dbReference>
<feature type="compositionally biased region" description="Basic and acidic residues" evidence="7">
    <location>
        <begin position="20"/>
        <end position="30"/>
    </location>
</feature>
<dbReference type="SMART" id="SM00386">
    <property type="entry name" value="HAT"/>
    <property type="match status" value="5"/>
</dbReference>
<comment type="subcellular location">
    <subcellularLocation>
        <location evidence="1">Nucleus</location>
    </subcellularLocation>
</comment>
<dbReference type="Pfam" id="PF23241">
    <property type="entry name" value="HAT_PRP39_C"/>
    <property type="match status" value="1"/>
</dbReference>
<organism evidence="8">
    <name type="scientific">Timema californicum</name>
    <name type="common">California timema</name>
    <name type="synonym">Walking stick</name>
    <dbReference type="NCBI Taxonomy" id="61474"/>
    <lineage>
        <taxon>Eukaryota</taxon>
        <taxon>Metazoa</taxon>
        <taxon>Ecdysozoa</taxon>
        <taxon>Arthropoda</taxon>
        <taxon>Hexapoda</taxon>
        <taxon>Insecta</taxon>
        <taxon>Pterygota</taxon>
        <taxon>Neoptera</taxon>
        <taxon>Polyneoptera</taxon>
        <taxon>Phasmatodea</taxon>
        <taxon>Timematodea</taxon>
        <taxon>Timematoidea</taxon>
        <taxon>Timematidae</taxon>
        <taxon>Timema</taxon>
    </lineage>
</organism>
<evidence type="ECO:0000256" key="3">
    <source>
        <dbReference type="ARBA" id="ARBA00022737"/>
    </source>
</evidence>
<keyword evidence="5" id="KW-0539">Nucleus</keyword>
<keyword evidence="2" id="KW-0507">mRNA processing</keyword>
<evidence type="ECO:0000256" key="6">
    <source>
        <dbReference type="ARBA" id="ARBA00038019"/>
    </source>
</evidence>
<feature type="compositionally biased region" description="Acidic residues" evidence="7">
    <location>
        <begin position="294"/>
        <end position="313"/>
    </location>
</feature>
<dbReference type="EMBL" id="OE179696">
    <property type="protein sequence ID" value="CAD7569521.1"/>
    <property type="molecule type" value="Genomic_DNA"/>
</dbReference>
<feature type="region of interest" description="Disordered" evidence="7">
    <location>
        <begin position="1"/>
        <end position="68"/>
    </location>
</feature>
<reference evidence="8" key="1">
    <citation type="submission" date="2020-11" db="EMBL/GenBank/DDBJ databases">
        <authorList>
            <person name="Tran Van P."/>
        </authorList>
    </citation>
    <scope>NUCLEOTIDE SEQUENCE</scope>
</reference>
<evidence type="ECO:0000313" key="8">
    <source>
        <dbReference type="EMBL" id="CAD7569521.1"/>
    </source>
</evidence>
<dbReference type="InterPro" id="IPR011990">
    <property type="entry name" value="TPR-like_helical_dom_sf"/>
</dbReference>
<dbReference type="InterPro" id="IPR059164">
    <property type="entry name" value="HAT_PRP39_C"/>
</dbReference>
<dbReference type="GO" id="GO:0071004">
    <property type="term" value="C:U2-type prespliceosome"/>
    <property type="evidence" value="ECO:0007669"/>
    <property type="project" value="TreeGrafter"/>
</dbReference>
<dbReference type="GO" id="GO:0030627">
    <property type="term" value="F:pre-mRNA 5'-splice site binding"/>
    <property type="evidence" value="ECO:0007669"/>
    <property type="project" value="TreeGrafter"/>
</dbReference>
<comment type="similarity">
    <text evidence="6">Belongs to the PRP39 family.</text>
</comment>